<feature type="domain" description="MotA/TolQ/ExbB proton channel" evidence="10">
    <location>
        <begin position="158"/>
        <end position="268"/>
    </location>
</feature>
<keyword evidence="2 8" id="KW-0813">Transport</keyword>
<evidence type="ECO:0000256" key="1">
    <source>
        <dbReference type="ARBA" id="ARBA00004651"/>
    </source>
</evidence>
<feature type="transmembrane region" description="Helical" evidence="9">
    <location>
        <begin position="54"/>
        <end position="76"/>
    </location>
</feature>
<name>Q1EMG4_LEPBI</name>
<dbReference type="InterPro" id="IPR050790">
    <property type="entry name" value="ExbB/TolQ_transport"/>
</dbReference>
<feature type="transmembrane region" description="Helical" evidence="9">
    <location>
        <begin position="232"/>
        <end position="252"/>
    </location>
</feature>
<evidence type="ECO:0000256" key="2">
    <source>
        <dbReference type="ARBA" id="ARBA00022448"/>
    </source>
</evidence>
<dbReference type="Pfam" id="PF01618">
    <property type="entry name" value="MotA_ExbB"/>
    <property type="match status" value="1"/>
</dbReference>
<dbReference type="GO" id="GO:0005886">
    <property type="term" value="C:plasma membrane"/>
    <property type="evidence" value="ECO:0007669"/>
    <property type="project" value="UniProtKB-SubCell"/>
</dbReference>
<dbReference type="InterPro" id="IPR002898">
    <property type="entry name" value="MotA_ExbB_proton_chnl"/>
</dbReference>
<sequence length="296" mass="33103">MEKGLPRFCSIEHDEKNAETKKKNPKTVQKNVFCLHTNPWNHSFFEVDLGSTEVLFLQIFSLIVVPGIGFCPLEGSKMQEFVDIGEKIIFLVMLLASILAIAVFIERLIVYKRNFNKESESLLDSLTLLIRHRDLKGTEKLLESHPMENSYTRFIHFVLEREKENHKGLSELMEGKILKEKLSLEERLPILNTLGNNTPFIGLLGTVLGVIKAFYGLGTLGNSGAEVVMRSISTALLATAAGLAVAIPVVMANNYFTRKMKLVIGQLEILSKEIHASFITSGKHNQSSSSTPNIHH</sequence>
<dbReference type="PANTHER" id="PTHR30625">
    <property type="entry name" value="PROTEIN TOLQ"/>
    <property type="match status" value="1"/>
</dbReference>
<comment type="similarity">
    <text evidence="8">Belongs to the exbB/tolQ family.</text>
</comment>
<protein>
    <submittedName>
        <fullName evidence="11">Putative MotA-TolQ-ExbB proton channel protein</fullName>
    </submittedName>
</protein>
<feature type="transmembrane region" description="Helical" evidence="9">
    <location>
        <begin position="200"/>
        <end position="220"/>
    </location>
</feature>
<proteinExistence type="inferred from homology"/>
<keyword evidence="4 9" id="KW-0812">Transmembrane</keyword>
<keyword evidence="3" id="KW-1003">Cell membrane</keyword>
<dbReference type="GO" id="GO:0017038">
    <property type="term" value="P:protein import"/>
    <property type="evidence" value="ECO:0007669"/>
    <property type="project" value="TreeGrafter"/>
</dbReference>
<gene>
    <name evidence="11" type="ORF">LEBI_2_0142</name>
</gene>
<keyword evidence="7 9" id="KW-0472">Membrane</keyword>
<keyword evidence="5 8" id="KW-0653">Protein transport</keyword>
<keyword evidence="6 9" id="KW-1133">Transmembrane helix</keyword>
<dbReference type="EMBL" id="AM162644">
    <property type="protein sequence ID" value="CAJ90448.1"/>
    <property type="molecule type" value="Genomic_DNA"/>
</dbReference>
<feature type="transmembrane region" description="Helical" evidence="9">
    <location>
        <begin position="88"/>
        <end position="110"/>
    </location>
</feature>
<evidence type="ECO:0000259" key="10">
    <source>
        <dbReference type="Pfam" id="PF01618"/>
    </source>
</evidence>
<evidence type="ECO:0000256" key="7">
    <source>
        <dbReference type="ARBA" id="ARBA00023136"/>
    </source>
</evidence>
<dbReference type="AlphaFoldDB" id="Q1EMG4"/>
<organism evidence="11">
    <name type="scientific">Leptospira biflexa serovar Patoc</name>
    <dbReference type="NCBI Taxonomy" id="145259"/>
    <lineage>
        <taxon>Bacteria</taxon>
        <taxon>Pseudomonadati</taxon>
        <taxon>Spirochaetota</taxon>
        <taxon>Spirochaetia</taxon>
        <taxon>Leptospirales</taxon>
        <taxon>Leptospiraceae</taxon>
        <taxon>Leptospira</taxon>
    </lineage>
</organism>
<evidence type="ECO:0000313" key="11">
    <source>
        <dbReference type="EMBL" id="CAJ90448.1"/>
    </source>
</evidence>
<evidence type="ECO:0000256" key="5">
    <source>
        <dbReference type="ARBA" id="ARBA00022927"/>
    </source>
</evidence>
<dbReference type="PANTHER" id="PTHR30625:SF15">
    <property type="entry name" value="BIOPOLYMER TRANSPORT PROTEIN EXBB"/>
    <property type="match status" value="1"/>
</dbReference>
<reference evidence="11" key="1">
    <citation type="journal article" date="2006" name="J. Bacteriol.">
        <title>Comparative and functional genomic analyses of iron transport and regulation in Leptospira spp.</title>
        <authorList>
            <person name="Louvel H."/>
            <person name="Bommezzadri S."/>
            <person name="Zidane N."/>
            <person name="Boursaux-Eude C."/>
            <person name="Creno S."/>
            <person name="Magnier A."/>
            <person name="Rouy Z."/>
            <person name="Medigue C."/>
            <person name="Saint Girons I."/>
            <person name="Bouchier C."/>
            <person name="Picardeau M."/>
        </authorList>
    </citation>
    <scope>NUCLEOTIDE SEQUENCE</scope>
    <source>
        <strain evidence="11">Patoc I</strain>
    </source>
</reference>
<evidence type="ECO:0000256" key="8">
    <source>
        <dbReference type="RuleBase" id="RU004057"/>
    </source>
</evidence>
<evidence type="ECO:0000256" key="3">
    <source>
        <dbReference type="ARBA" id="ARBA00022475"/>
    </source>
</evidence>
<evidence type="ECO:0000256" key="4">
    <source>
        <dbReference type="ARBA" id="ARBA00022692"/>
    </source>
</evidence>
<comment type="subcellular location">
    <subcellularLocation>
        <location evidence="1">Cell membrane</location>
        <topology evidence="1">Multi-pass membrane protein</topology>
    </subcellularLocation>
    <subcellularLocation>
        <location evidence="8">Membrane</location>
        <topology evidence="8">Multi-pass membrane protein</topology>
    </subcellularLocation>
</comment>
<evidence type="ECO:0000256" key="9">
    <source>
        <dbReference type="SAM" id="Phobius"/>
    </source>
</evidence>
<evidence type="ECO:0000256" key="6">
    <source>
        <dbReference type="ARBA" id="ARBA00022989"/>
    </source>
</evidence>
<accession>Q1EMG4</accession>